<keyword evidence="2" id="KW-1185">Reference proteome</keyword>
<proteinExistence type="predicted"/>
<name>A0A4U6BJI1_9BRAD</name>
<accession>A0A4U6BJI1</accession>
<protein>
    <submittedName>
        <fullName evidence="1">Uncharacterized protein</fullName>
    </submittedName>
</protein>
<comment type="caution">
    <text evidence="1">The sequence shown here is derived from an EMBL/GenBank/DDBJ whole genome shotgun (WGS) entry which is preliminary data.</text>
</comment>
<sequence length="142" mass="16349">MALLFDEDYQILKDAGLTFTEDEASRFFIFRDFPLPEGIYTANGQVRATIDVLYIIPPDYNTSGGDMFWVHPQLARADSKPIPNVGTAGPNQDSRTHAGIEYTRWSRHWNQPSVTWKPKVDNIRTIVDRIMWAFTYPDAKRP</sequence>
<gene>
    <name evidence="1" type="ORF">YH63_002045</name>
</gene>
<dbReference type="InterPro" id="IPR025701">
    <property type="entry name" value="UBQ-conjugat_E2_E"/>
</dbReference>
<dbReference type="Pfam" id="PF14462">
    <property type="entry name" value="Prok-E2_E"/>
    <property type="match status" value="1"/>
</dbReference>
<dbReference type="RefSeq" id="WP_046829050.1">
    <property type="nucleotide sequence ID" value="NZ_LBIA02000001.1"/>
</dbReference>
<dbReference type="EMBL" id="LBIA02000001">
    <property type="protein sequence ID" value="TKT70289.1"/>
    <property type="molecule type" value="Genomic_DNA"/>
</dbReference>
<dbReference type="STRING" id="211460.YH63_16835"/>
<dbReference type="Proteomes" id="UP000034832">
    <property type="component" value="Unassembled WGS sequence"/>
</dbReference>
<evidence type="ECO:0000313" key="2">
    <source>
        <dbReference type="Proteomes" id="UP000034832"/>
    </source>
</evidence>
<dbReference type="AlphaFoldDB" id="A0A4U6BJI1"/>
<dbReference type="OrthoDB" id="512401at2"/>
<reference evidence="1" key="1">
    <citation type="submission" date="2019-04" db="EMBL/GenBank/DDBJ databases">
        <title>Whole genome sequencing of cave bacteria.</title>
        <authorList>
            <person name="Gan H.M."/>
            <person name="Barton H."/>
            <person name="Savka M.A."/>
        </authorList>
    </citation>
    <scope>NUCLEOTIDE SEQUENCE [LARGE SCALE GENOMIC DNA]</scope>
    <source>
        <strain evidence="1">LC387</strain>
    </source>
</reference>
<organism evidence="1 2">
    <name type="scientific">Afipia massiliensis</name>
    <dbReference type="NCBI Taxonomy" id="211460"/>
    <lineage>
        <taxon>Bacteria</taxon>
        <taxon>Pseudomonadati</taxon>
        <taxon>Pseudomonadota</taxon>
        <taxon>Alphaproteobacteria</taxon>
        <taxon>Hyphomicrobiales</taxon>
        <taxon>Nitrobacteraceae</taxon>
        <taxon>Afipia</taxon>
    </lineage>
</organism>
<evidence type="ECO:0000313" key="1">
    <source>
        <dbReference type="EMBL" id="TKT70289.1"/>
    </source>
</evidence>